<evidence type="ECO:0000256" key="3">
    <source>
        <dbReference type="ARBA" id="ARBA00022692"/>
    </source>
</evidence>
<comment type="caution">
    <text evidence="10">The sequence shown here is derived from an EMBL/GenBank/DDBJ whole genome shotgun (WGS) entry which is preliminary data.</text>
</comment>
<organism evidence="10 11">
    <name type="scientific">Lunasporangiospora selenospora</name>
    <dbReference type="NCBI Taxonomy" id="979761"/>
    <lineage>
        <taxon>Eukaryota</taxon>
        <taxon>Fungi</taxon>
        <taxon>Fungi incertae sedis</taxon>
        <taxon>Mucoromycota</taxon>
        <taxon>Mortierellomycotina</taxon>
        <taxon>Mortierellomycetes</taxon>
        <taxon>Mortierellales</taxon>
        <taxon>Mortierellaceae</taxon>
        <taxon>Lunasporangiospora</taxon>
    </lineage>
</organism>
<evidence type="ECO:0000256" key="7">
    <source>
        <dbReference type="ARBA" id="ARBA00023136"/>
    </source>
</evidence>
<evidence type="ECO:0000256" key="2">
    <source>
        <dbReference type="ARBA" id="ARBA00009289"/>
    </source>
</evidence>
<dbReference type="InterPro" id="IPR007653">
    <property type="entry name" value="SPC3"/>
</dbReference>
<dbReference type="Pfam" id="PF04573">
    <property type="entry name" value="SPC22"/>
    <property type="match status" value="1"/>
</dbReference>
<evidence type="ECO:0000256" key="5">
    <source>
        <dbReference type="ARBA" id="ARBA00022968"/>
    </source>
</evidence>
<comment type="function">
    <text evidence="8">Essential component of the signal peptidase complex (SPC) which catalyzes the cleavage of N-terminal signal sequences from nascent proteins as they are translocated into the lumen of the endoplasmic reticulum. Essential for the SPC catalytic activity, possibly by stabilizing and positioning the active center of the complex close to the lumenal surface. Essential for viability.</text>
</comment>
<dbReference type="GO" id="GO:0045047">
    <property type="term" value="P:protein targeting to ER"/>
    <property type="evidence" value="ECO:0007669"/>
    <property type="project" value="TreeGrafter"/>
</dbReference>
<dbReference type="EMBL" id="JAABOA010001211">
    <property type="protein sequence ID" value="KAF9582044.1"/>
    <property type="molecule type" value="Genomic_DNA"/>
</dbReference>
<keyword evidence="11" id="KW-1185">Reference proteome</keyword>
<keyword evidence="5" id="KW-0735">Signal-anchor</keyword>
<keyword evidence="3" id="KW-0812">Transmembrane</keyword>
<keyword evidence="4 9" id="KW-0256">Endoplasmic reticulum</keyword>
<evidence type="ECO:0000313" key="11">
    <source>
        <dbReference type="Proteomes" id="UP000780801"/>
    </source>
</evidence>
<dbReference type="GO" id="GO:0006465">
    <property type="term" value="P:signal peptide processing"/>
    <property type="evidence" value="ECO:0007669"/>
    <property type="project" value="UniProtKB-UniRule"/>
</dbReference>
<evidence type="ECO:0000256" key="9">
    <source>
        <dbReference type="PIRNR" id="PIRNR016089"/>
    </source>
</evidence>
<evidence type="ECO:0000256" key="8">
    <source>
        <dbReference type="ARBA" id="ARBA00045670"/>
    </source>
</evidence>
<dbReference type="OrthoDB" id="10261524at2759"/>
<name>A0A9P6FV32_9FUNG</name>
<evidence type="ECO:0000256" key="6">
    <source>
        <dbReference type="ARBA" id="ARBA00022989"/>
    </source>
</evidence>
<proteinExistence type="inferred from homology"/>
<dbReference type="PANTHER" id="PTHR12804:SF0">
    <property type="entry name" value="SIGNAL PEPTIDASE COMPLEX SUBUNIT 3"/>
    <property type="match status" value="1"/>
</dbReference>
<dbReference type="PANTHER" id="PTHR12804">
    <property type="entry name" value="MICROSOMAL SIGNAL PEPTIDASE 23 KD SUBUNIT SPC22/23"/>
    <property type="match status" value="1"/>
</dbReference>
<comment type="similarity">
    <text evidence="2 9">Belongs to the SPCS3 family.</text>
</comment>
<sequence length="181" mass="20093">MNSLQNRANAVLAFSISAVFCLLGAIALSALVIPGSPSGSVALSSIKVVTGQYDKNWINYRTRNNEFANTVMQIDADLSSLFHWNTKQLFVYAVAEYSTPSHPKNQIVLWDSIITRKARAKLSKKGLSNKYSLIDVNKKWTNINANVSLHWNIVPYVGYMTYGHSQASESYKFPLPSGTQS</sequence>
<keyword evidence="6" id="KW-1133">Transmembrane helix</keyword>
<evidence type="ECO:0000256" key="4">
    <source>
        <dbReference type="ARBA" id="ARBA00022824"/>
    </source>
</evidence>
<reference evidence="10" key="1">
    <citation type="journal article" date="2020" name="Fungal Divers.">
        <title>Resolving the Mortierellaceae phylogeny through synthesis of multi-gene phylogenetics and phylogenomics.</title>
        <authorList>
            <person name="Vandepol N."/>
            <person name="Liber J."/>
            <person name="Desiro A."/>
            <person name="Na H."/>
            <person name="Kennedy M."/>
            <person name="Barry K."/>
            <person name="Grigoriev I.V."/>
            <person name="Miller A.N."/>
            <person name="O'Donnell K."/>
            <person name="Stajich J.E."/>
            <person name="Bonito G."/>
        </authorList>
    </citation>
    <scope>NUCLEOTIDE SEQUENCE</scope>
    <source>
        <strain evidence="10">KOD1015</strain>
    </source>
</reference>
<dbReference type="PIRSF" id="PIRSF016089">
    <property type="entry name" value="SPC22"/>
    <property type="match status" value="1"/>
</dbReference>
<dbReference type="GO" id="GO:0005787">
    <property type="term" value="C:signal peptidase complex"/>
    <property type="evidence" value="ECO:0007669"/>
    <property type="project" value="UniProtKB-UniRule"/>
</dbReference>
<keyword evidence="7 9" id="KW-0472">Membrane</keyword>
<dbReference type="AlphaFoldDB" id="A0A9P6FV32"/>
<dbReference type="Proteomes" id="UP000780801">
    <property type="component" value="Unassembled WGS sequence"/>
</dbReference>
<protein>
    <recommendedName>
        <fullName evidence="9">Signal peptidase subunit 3</fullName>
    </recommendedName>
</protein>
<gene>
    <name evidence="10" type="ORF">BGW38_000735</name>
</gene>
<accession>A0A9P6FV32</accession>
<evidence type="ECO:0000256" key="1">
    <source>
        <dbReference type="ARBA" id="ARBA00004648"/>
    </source>
</evidence>
<evidence type="ECO:0000313" key="10">
    <source>
        <dbReference type="EMBL" id="KAF9582044.1"/>
    </source>
</evidence>
<comment type="subcellular location">
    <subcellularLocation>
        <location evidence="1">Endoplasmic reticulum membrane</location>
        <topology evidence="1">Single-pass type II membrane protein</topology>
    </subcellularLocation>
</comment>